<dbReference type="GO" id="GO:0003824">
    <property type="term" value="F:catalytic activity"/>
    <property type="evidence" value="ECO:0007669"/>
    <property type="project" value="UniProtKB-ARBA"/>
</dbReference>
<organism evidence="2 3">
    <name type="scientific">Nocardioides daedukensis</name>
    <dbReference type="NCBI Taxonomy" id="634462"/>
    <lineage>
        <taxon>Bacteria</taxon>
        <taxon>Bacillati</taxon>
        <taxon>Actinomycetota</taxon>
        <taxon>Actinomycetes</taxon>
        <taxon>Propionibacteriales</taxon>
        <taxon>Nocardioidaceae</taxon>
        <taxon>Nocardioides</taxon>
    </lineage>
</organism>
<reference evidence="2 3" key="1">
    <citation type="submission" date="2020-07" db="EMBL/GenBank/DDBJ databases">
        <title>Sequencing the genomes of 1000 actinobacteria strains.</title>
        <authorList>
            <person name="Klenk H.-P."/>
        </authorList>
    </citation>
    <scope>NUCLEOTIDE SEQUENCE [LARGE SCALE GENOMIC DNA]</scope>
    <source>
        <strain evidence="2 3">DSM 23819</strain>
    </source>
</reference>
<gene>
    <name evidence="2" type="ORF">BJ980_001580</name>
</gene>
<dbReference type="PANTHER" id="PTHR46438:SF11">
    <property type="entry name" value="LIPASE-RELATED"/>
    <property type="match status" value="1"/>
</dbReference>
<evidence type="ECO:0000313" key="2">
    <source>
        <dbReference type="EMBL" id="NYG58657.1"/>
    </source>
</evidence>
<sequence length="272" mass="28924">MPQPLSHLVHDRAGSGEPVVLIHGIGHRREAWAPVFDRLAERFDVIALDLAGFGDSAPYPRGTTYDMENACRDLVANFERWGVERPHVVGNSLGGALALELGARGLVSSVTALSPAGFFGPINRFQALAPLAIMRAFSQAPDVVLRALSERAFGRLLIGGLLYGNPGRMNAEATYGDALALKRARGFEAAARAGITYSFDSPVEVPTTIAWGTKDRLLPYAQASIARLRLPNAHHVPLVGAGHVPMIDAPERIIALIAETVAEASSAASHVA</sequence>
<name>A0A7Y9RXT8_9ACTN</name>
<dbReference type="EMBL" id="JACCAA010000001">
    <property type="protein sequence ID" value="NYG58657.1"/>
    <property type="molecule type" value="Genomic_DNA"/>
</dbReference>
<dbReference type="PANTHER" id="PTHR46438">
    <property type="entry name" value="ALPHA/BETA-HYDROLASES SUPERFAMILY PROTEIN"/>
    <property type="match status" value="1"/>
</dbReference>
<dbReference type="Gene3D" id="3.40.50.1820">
    <property type="entry name" value="alpha/beta hydrolase"/>
    <property type="match status" value="1"/>
</dbReference>
<feature type="domain" description="AB hydrolase-1" evidence="1">
    <location>
        <begin position="18"/>
        <end position="250"/>
    </location>
</feature>
<accession>A0A7Y9RXT8</accession>
<keyword evidence="3" id="KW-1185">Reference proteome</keyword>
<dbReference type="Pfam" id="PF00561">
    <property type="entry name" value="Abhydrolase_1"/>
    <property type="match status" value="1"/>
</dbReference>
<comment type="caution">
    <text evidence="2">The sequence shown here is derived from an EMBL/GenBank/DDBJ whole genome shotgun (WGS) entry which is preliminary data.</text>
</comment>
<evidence type="ECO:0000259" key="1">
    <source>
        <dbReference type="Pfam" id="PF00561"/>
    </source>
</evidence>
<dbReference type="AlphaFoldDB" id="A0A7Y9RXT8"/>
<dbReference type="PRINTS" id="PR00111">
    <property type="entry name" value="ABHYDROLASE"/>
</dbReference>
<dbReference type="RefSeq" id="WP_179501798.1">
    <property type="nucleotide sequence ID" value="NZ_JACCAA010000001.1"/>
</dbReference>
<dbReference type="Proteomes" id="UP000540656">
    <property type="component" value="Unassembled WGS sequence"/>
</dbReference>
<protein>
    <submittedName>
        <fullName evidence="2">Pimeloyl-ACP methyl ester carboxylesterase</fullName>
    </submittedName>
</protein>
<dbReference type="InterPro" id="IPR000073">
    <property type="entry name" value="AB_hydrolase_1"/>
</dbReference>
<dbReference type="InterPro" id="IPR029058">
    <property type="entry name" value="AB_hydrolase_fold"/>
</dbReference>
<evidence type="ECO:0000313" key="3">
    <source>
        <dbReference type="Proteomes" id="UP000540656"/>
    </source>
</evidence>
<proteinExistence type="predicted"/>
<dbReference type="SUPFAM" id="SSF53474">
    <property type="entry name" value="alpha/beta-Hydrolases"/>
    <property type="match status" value="1"/>
</dbReference>